<organism evidence="6 7">
    <name type="scientific">Faecousia intestinalis</name>
    <dbReference type="NCBI Taxonomy" id="3133167"/>
    <lineage>
        <taxon>Bacteria</taxon>
        <taxon>Bacillati</taxon>
        <taxon>Bacillota</taxon>
        <taxon>Clostridia</taxon>
        <taxon>Eubacteriales</taxon>
        <taxon>Oscillospiraceae</taxon>
        <taxon>Faecousia</taxon>
    </lineage>
</organism>
<evidence type="ECO:0000256" key="2">
    <source>
        <dbReference type="ARBA" id="ARBA00022679"/>
    </source>
</evidence>
<dbReference type="Pfam" id="PF00370">
    <property type="entry name" value="FGGY_N"/>
    <property type="match status" value="1"/>
</dbReference>
<sequence>MDHLGLDLGTTTISAAVLDADGRLLCTRTVPGGAAVAGQPWERKQDARGIEHAALSLLDGLLQEFPDIGCVGLTGQMHGIVYVDAAGQLLSPLYTWQDETGAQPGPDGKSTAARLTARTGYPLASGYGLVTLACHQAAGTIPNGAAAVCTIADYLAMRLSGRSTPRLTPSMAASLGLFDGTDFDRKAVRRAGLPEQLLPEVSEEAELGGGRLRVFAALGDNQASFLGAGQGRLDAPLVNIGTGSQFSFFTKEHRTVPGLETRPFPGGWLLTGAPLCGGRSFALLERFFRQTAELVTGTPCPSAYPAMLRALEAPMPDDVPQFRTTFAGTRQDPAERAVLSGLDEENFAPVPLLHALLRGMADELSACYRAALKAGCAPAGRMLGSGNGLRRNPALQRAVERSFGLPLTLAAVPEEAACGAALFTRMQHEAAL</sequence>
<dbReference type="InterPro" id="IPR018485">
    <property type="entry name" value="FGGY_C"/>
</dbReference>
<comment type="similarity">
    <text evidence="1">Belongs to the FGGY kinase family.</text>
</comment>
<reference evidence="6 7" key="1">
    <citation type="submission" date="2024-03" db="EMBL/GenBank/DDBJ databases">
        <title>Human intestinal bacterial collection.</title>
        <authorList>
            <person name="Pauvert C."/>
            <person name="Hitch T.C.A."/>
            <person name="Clavel T."/>
        </authorList>
    </citation>
    <scope>NUCLEOTIDE SEQUENCE [LARGE SCALE GENOMIC DNA]</scope>
    <source>
        <strain evidence="6 7">CLA-AA-H192</strain>
    </source>
</reference>
<dbReference type="PANTHER" id="PTHR10196">
    <property type="entry name" value="SUGAR KINASE"/>
    <property type="match status" value="1"/>
</dbReference>
<dbReference type="InterPro" id="IPR018484">
    <property type="entry name" value="FGGY_N"/>
</dbReference>
<evidence type="ECO:0000256" key="1">
    <source>
        <dbReference type="ARBA" id="ARBA00009156"/>
    </source>
</evidence>
<accession>A0ABV1G5H3</accession>
<comment type="caution">
    <text evidence="6">The sequence shown here is derived from an EMBL/GenBank/DDBJ whole genome shotgun (WGS) entry which is preliminary data.</text>
</comment>
<dbReference type="RefSeq" id="WP_349135256.1">
    <property type="nucleotide sequence ID" value="NZ_JBBMFF010000168.1"/>
</dbReference>
<dbReference type="InterPro" id="IPR043129">
    <property type="entry name" value="ATPase_NBD"/>
</dbReference>
<dbReference type="Gene3D" id="3.30.420.40">
    <property type="match status" value="2"/>
</dbReference>
<evidence type="ECO:0000259" key="5">
    <source>
        <dbReference type="Pfam" id="PF02782"/>
    </source>
</evidence>
<dbReference type="Proteomes" id="UP001491552">
    <property type="component" value="Unassembled WGS sequence"/>
</dbReference>
<evidence type="ECO:0000259" key="4">
    <source>
        <dbReference type="Pfam" id="PF00370"/>
    </source>
</evidence>
<feature type="domain" description="Carbohydrate kinase FGGY C-terminal" evidence="5">
    <location>
        <begin position="238"/>
        <end position="424"/>
    </location>
</feature>
<name>A0ABV1G5H3_9FIRM</name>
<protein>
    <submittedName>
        <fullName evidence="6">FGGY family carbohydrate kinase</fullName>
    </submittedName>
</protein>
<dbReference type="PANTHER" id="PTHR10196:SF67">
    <property type="entry name" value="SEDOHEPTULOKINASE"/>
    <property type="match status" value="1"/>
</dbReference>
<evidence type="ECO:0000313" key="6">
    <source>
        <dbReference type="EMBL" id="MEQ2510579.1"/>
    </source>
</evidence>
<keyword evidence="7" id="KW-1185">Reference proteome</keyword>
<feature type="domain" description="Carbohydrate kinase FGGY N-terminal" evidence="4">
    <location>
        <begin position="4"/>
        <end position="208"/>
    </location>
</feature>
<dbReference type="GO" id="GO:0016301">
    <property type="term" value="F:kinase activity"/>
    <property type="evidence" value="ECO:0007669"/>
    <property type="project" value="UniProtKB-KW"/>
</dbReference>
<keyword evidence="3 6" id="KW-0418">Kinase</keyword>
<gene>
    <name evidence="6" type="ORF">WMO66_04825</name>
</gene>
<evidence type="ECO:0000313" key="7">
    <source>
        <dbReference type="Proteomes" id="UP001491552"/>
    </source>
</evidence>
<dbReference type="CDD" id="cd07777">
    <property type="entry name" value="ASKHA_NBD_FGGY_SHK"/>
    <property type="match status" value="1"/>
</dbReference>
<dbReference type="EMBL" id="JBBMFF010000168">
    <property type="protein sequence ID" value="MEQ2510579.1"/>
    <property type="molecule type" value="Genomic_DNA"/>
</dbReference>
<dbReference type="SUPFAM" id="SSF53067">
    <property type="entry name" value="Actin-like ATPase domain"/>
    <property type="match status" value="2"/>
</dbReference>
<keyword evidence="2" id="KW-0808">Transferase</keyword>
<proteinExistence type="inferred from homology"/>
<evidence type="ECO:0000256" key="3">
    <source>
        <dbReference type="ARBA" id="ARBA00022777"/>
    </source>
</evidence>
<dbReference type="Pfam" id="PF02782">
    <property type="entry name" value="FGGY_C"/>
    <property type="match status" value="1"/>
</dbReference>